<evidence type="ECO:0000256" key="2">
    <source>
        <dbReference type="ARBA" id="ARBA00012254"/>
    </source>
</evidence>
<comment type="pathway">
    <text evidence="1">Purine metabolism; IMP biosynthesis via de novo pathway; N(2)-formyl-N(1)-(5-phospho-D-ribosyl)glycinamide from N(1)-(5-phospho-D-ribosyl)glycinamide (10-formyl THF route): step 1/1.</text>
</comment>
<sequence>MKNLGILISGRGSNMESILKAIKKKKIPINPAVVISNKPNAKGLAIAKKMGIQTEVIESSKYKGKRLQYDKEIISTLKKYKVTPSNGLVCLAGFMRIISPYFIKEYKNKILNIHPALLPAFPGLDAQKQAIEFGSKFSGCTVHFVDEGVDTGSIIIQEIVKINNNDTEKSLSKKILVKEHEIYPKAVELFAKKRISIKGRKVKISN</sequence>
<organism evidence="10 12">
    <name type="scientific">Candidatus Nitrosopelagicus brevis</name>
    <dbReference type="NCBI Taxonomy" id="1410606"/>
    <lineage>
        <taxon>Archaea</taxon>
        <taxon>Nitrososphaerota</taxon>
    </lineage>
</organism>
<dbReference type="HAMAP" id="MF_01930">
    <property type="entry name" value="PurN"/>
    <property type="match status" value="1"/>
</dbReference>
<dbReference type="InterPro" id="IPR036477">
    <property type="entry name" value="Formyl_transf_N_sf"/>
</dbReference>
<dbReference type="PROSITE" id="PS00373">
    <property type="entry name" value="GART"/>
    <property type="match status" value="1"/>
</dbReference>
<dbReference type="STRING" id="1410606.T478_0919"/>
<keyword evidence="13" id="KW-1185">Reference proteome</keyword>
<dbReference type="UniPathway" id="UPA00074">
    <property type="reaction ID" value="UER00126"/>
</dbReference>
<gene>
    <name evidence="10" type="primary">purN</name>
    <name evidence="11" type="ORF">A7X95_02455</name>
    <name evidence="10" type="ORF">T478_0919</name>
</gene>
<evidence type="ECO:0000256" key="7">
    <source>
        <dbReference type="ARBA" id="ARBA00041682"/>
    </source>
</evidence>
<evidence type="ECO:0000256" key="8">
    <source>
        <dbReference type="ARBA" id="ARBA00047664"/>
    </source>
</evidence>
<protein>
    <recommendedName>
        <fullName evidence="2">phosphoribosylglycinamide formyltransferase 1</fullName>
        <ecNumber evidence="2">2.1.2.2</ecNumber>
    </recommendedName>
    <alternativeName>
        <fullName evidence="7">5'-phosphoribosylglycinamide transformylase</fullName>
    </alternativeName>
    <alternativeName>
        <fullName evidence="6">GAR transformylase</fullName>
    </alternativeName>
</protein>
<dbReference type="CDD" id="cd08645">
    <property type="entry name" value="FMT_core_GART"/>
    <property type="match status" value="1"/>
</dbReference>
<feature type="domain" description="Formyl transferase N-terminal" evidence="9">
    <location>
        <begin position="4"/>
        <end position="187"/>
    </location>
</feature>
<accession>A0A0A7V0Q0</accession>
<reference evidence="11 13" key="3">
    <citation type="submission" date="2018-04" db="EMBL/GenBank/DDBJ databases">
        <title>Transcriptomics of ammonia oxidizing archaea.</title>
        <authorList>
            <person name="Carini P."/>
        </authorList>
    </citation>
    <scope>NUCLEOTIDE SEQUENCE [LARGE SCALE GENOMIC DNA]</scope>
    <source>
        <strain evidence="11 13">U25</strain>
    </source>
</reference>
<dbReference type="HOGENOM" id="CLU_038395_1_0_2"/>
<dbReference type="AlphaFoldDB" id="A0A0A7V0Q0"/>
<evidence type="ECO:0000313" key="11">
    <source>
        <dbReference type="EMBL" id="PTL88152.1"/>
    </source>
</evidence>
<keyword evidence="4" id="KW-0658">Purine biosynthesis</keyword>
<dbReference type="GO" id="GO:0004644">
    <property type="term" value="F:phosphoribosylglycinamide formyltransferase activity"/>
    <property type="evidence" value="ECO:0007669"/>
    <property type="project" value="UniProtKB-EC"/>
</dbReference>
<dbReference type="EMBL" id="LXWN01000001">
    <property type="protein sequence ID" value="PTL88152.1"/>
    <property type="molecule type" value="Genomic_DNA"/>
</dbReference>
<dbReference type="PANTHER" id="PTHR43369:SF2">
    <property type="entry name" value="PHOSPHORIBOSYLGLYCINAMIDE FORMYLTRANSFERASE"/>
    <property type="match status" value="1"/>
</dbReference>
<evidence type="ECO:0000256" key="6">
    <source>
        <dbReference type="ARBA" id="ARBA00041324"/>
    </source>
</evidence>
<evidence type="ECO:0000313" key="13">
    <source>
        <dbReference type="Proteomes" id="UP000241022"/>
    </source>
</evidence>
<evidence type="ECO:0000256" key="3">
    <source>
        <dbReference type="ARBA" id="ARBA00022679"/>
    </source>
</evidence>
<dbReference type="KEGG" id="nbv:T478_0919"/>
<name>A0A0A7V0Q0_9ARCH</name>
<evidence type="ECO:0000313" key="10">
    <source>
        <dbReference type="EMBL" id="AJA92458.1"/>
    </source>
</evidence>
<dbReference type="GeneID" id="24816808"/>
<comment type="catalytic activity">
    <reaction evidence="8">
        <text>N(1)-(5-phospho-beta-D-ribosyl)glycinamide + (6R)-10-formyltetrahydrofolate = N(2)-formyl-N(1)-(5-phospho-beta-D-ribosyl)glycinamide + (6S)-5,6,7,8-tetrahydrofolate + H(+)</text>
        <dbReference type="Rhea" id="RHEA:15053"/>
        <dbReference type="ChEBI" id="CHEBI:15378"/>
        <dbReference type="ChEBI" id="CHEBI:57453"/>
        <dbReference type="ChEBI" id="CHEBI:143788"/>
        <dbReference type="ChEBI" id="CHEBI:147286"/>
        <dbReference type="ChEBI" id="CHEBI:195366"/>
        <dbReference type="EC" id="2.1.2.2"/>
    </reaction>
</comment>
<dbReference type="GO" id="GO:0005737">
    <property type="term" value="C:cytoplasm"/>
    <property type="evidence" value="ECO:0007669"/>
    <property type="project" value="TreeGrafter"/>
</dbReference>
<proteinExistence type="inferred from homology"/>
<dbReference type="OrthoDB" id="27277at2157"/>
<dbReference type="NCBIfam" id="TIGR00639">
    <property type="entry name" value="PurN"/>
    <property type="match status" value="1"/>
</dbReference>
<evidence type="ECO:0000313" key="12">
    <source>
        <dbReference type="Proteomes" id="UP000030944"/>
    </source>
</evidence>
<dbReference type="Pfam" id="PF00551">
    <property type="entry name" value="Formyl_trans_N"/>
    <property type="match status" value="1"/>
</dbReference>
<evidence type="ECO:0000259" key="9">
    <source>
        <dbReference type="Pfam" id="PF00551"/>
    </source>
</evidence>
<dbReference type="Gene3D" id="3.40.50.170">
    <property type="entry name" value="Formyl transferase, N-terminal domain"/>
    <property type="match status" value="1"/>
</dbReference>
<dbReference type="EC" id="2.1.2.2" evidence="2"/>
<dbReference type="Proteomes" id="UP000241022">
    <property type="component" value="Unassembled WGS sequence"/>
</dbReference>
<dbReference type="SUPFAM" id="SSF53328">
    <property type="entry name" value="Formyltransferase"/>
    <property type="match status" value="1"/>
</dbReference>
<dbReference type="InterPro" id="IPR004607">
    <property type="entry name" value="GART"/>
</dbReference>
<dbReference type="PANTHER" id="PTHR43369">
    <property type="entry name" value="PHOSPHORIBOSYLGLYCINAMIDE FORMYLTRANSFERASE"/>
    <property type="match status" value="1"/>
</dbReference>
<evidence type="ECO:0000256" key="4">
    <source>
        <dbReference type="ARBA" id="ARBA00022755"/>
    </source>
</evidence>
<reference evidence="11" key="2">
    <citation type="submission" date="2016-05" db="EMBL/GenBank/DDBJ databases">
        <authorList>
            <person name="Lavstsen T."/>
            <person name="Jespersen J.S."/>
        </authorList>
    </citation>
    <scope>NUCLEOTIDE SEQUENCE [LARGE SCALE GENOMIC DNA]</scope>
    <source>
        <strain evidence="11">U25</strain>
    </source>
</reference>
<dbReference type="GO" id="GO:0006189">
    <property type="term" value="P:'de novo' IMP biosynthetic process"/>
    <property type="evidence" value="ECO:0007669"/>
    <property type="project" value="UniProtKB-UniPathway"/>
</dbReference>
<evidence type="ECO:0000256" key="1">
    <source>
        <dbReference type="ARBA" id="ARBA00005054"/>
    </source>
</evidence>
<dbReference type="InterPro" id="IPR002376">
    <property type="entry name" value="Formyl_transf_N"/>
</dbReference>
<comment type="similarity">
    <text evidence="5">Belongs to the GART family.</text>
</comment>
<reference evidence="10 12" key="1">
    <citation type="journal article" date="2015" name="Proc. Natl. Acad. Sci. U.S.A.">
        <title>Genomic and proteomic characterization of "Candidatus Nitrosopelagicus brevis": An ammonia-oxidizing archaeon from the open ocean.</title>
        <authorList>
            <person name="Santoro A.E."/>
            <person name="Dupont C.L."/>
            <person name="Richter R.A."/>
            <person name="Craig M.T."/>
            <person name="Carini P."/>
            <person name="McIlvin M.R."/>
            <person name="Yang Y."/>
            <person name="Orsi W.D."/>
            <person name="Moran D.M."/>
            <person name="Saito M.A."/>
        </authorList>
    </citation>
    <scope>NUCLEOTIDE SEQUENCE [LARGE SCALE GENOMIC DNA]</scope>
    <source>
        <strain evidence="10">CN25</strain>
        <strain evidence="12">V2</strain>
    </source>
</reference>
<dbReference type="Proteomes" id="UP000030944">
    <property type="component" value="Chromosome"/>
</dbReference>
<dbReference type="EMBL" id="CP007026">
    <property type="protein sequence ID" value="AJA92458.1"/>
    <property type="molecule type" value="Genomic_DNA"/>
</dbReference>
<dbReference type="RefSeq" id="WP_048105505.1">
    <property type="nucleotide sequence ID" value="NZ_CP007026.1"/>
</dbReference>
<evidence type="ECO:0000256" key="5">
    <source>
        <dbReference type="ARBA" id="ARBA00038440"/>
    </source>
</evidence>
<dbReference type="InterPro" id="IPR001555">
    <property type="entry name" value="GART_AS"/>
</dbReference>
<keyword evidence="3 10" id="KW-0808">Transferase</keyword>